<comment type="caution">
    <text evidence="1">The sequence shown here is derived from an EMBL/GenBank/DDBJ whole genome shotgun (WGS) entry which is preliminary data.</text>
</comment>
<dbReference type="Proteomes" id="UP000249794">
    <property type="component" value="Unassembled WGS sequence"/>
</dbReference>
<dbReference type="InterPro" id="IPR036074">
    <property type="entry name" value="CbiD_sf"/>
</dbReference>
<evidence type="ECO:0000313" key="1">
    <source>
        <dbReference type="EMBL" id="PZO57794.1"/>
    </source>
</evidence>
<accession>A0A2W4XLI5</accession>
<keyword evidence="1" id="KW-0489">Methyltransferase</keyword>
<name>A0A2W4XLI5_9CYAN</name>
<protein>
    <submittedName>
        <fullName evidence="1">Cobalt-precorrin-5B (C(1))-methyltransferase</fullName>
    </submittedName>
</protein>
<dbReference type="GO" id="GO:0032259">
    <property type="term" value="P:methylation"/>
    <property type="evidence" value="ECO:0007669"/>
    <property type="project" value="UniProtKB-KW"/>
</dbReference>
<proteinExistence type="predicted"/>
<dbReference type="EMBL" id="QBMP01000045">
    <property type="protein sequence ID" value="PZO57794.1"/>
    <property type="molecule type" value="Genomic_DNA"/>
</dbReference>
<feature type="non-terminal residue" evidence="1">
    <location>
        <position position="72"/>
    </location>
</feature>
<reference evidence="2" key="1">
    <citation type="submission" date="2018-04" db="EMBL/GenBank/DDBJ databases">
        <authorList>
            <person name="Cornet L."/>
        </authorList>
    </citation>
    <scope>NUCLEOTIDE SEQUENCE [LARGE SCALE GENOMIC DNA]</scope>
</reference>
<dbReference type="GO" id="GO:0009236">
    <property type="term" value="P:cobalamin biosynthetic process"/>
    <property type="evidence" value="ECO:0007669"/>
    <property type="project" value="InterPro"/>
</dbReference>
<evidence type="ECO:0000313" key="2">
    <source>
        <dbReference type="Proteomes" id="UP000249794"/>
    </source>
</evidence>
<reference evidence="1 2" key="2">
    <citation type="submission" date="2018-06" db="EMBL/GenBank/DDBJ databases">
        <title>Metagenomic assembly of (sub)arctic Cyanobacteria and their associated microbiome from non-axenic cultures.</title>
        <authorList>
            <person name="Baurain D."/>
        </authorList>
    </citation>
    <scope>NUCLEOTIDE SEQUENCE [LARGE SCALE GENOMIC DNA]</scope>
    <source>
        <strain evidence="1">ULC027bin1</strain>
    </source>
</reference>
<dbReference type="GO" id="GO:0008168">
    <property type="term" value="F:methyltransferase activity"/>
    <property type="evidence" value="ECO:0007669"/>
    <property type="project" value="UniProtKB-KW"/>
</dbReference>
<gene>
    <name evidence="1" type="ORF">DCF15_06415</name>
</gene>
<organism evidence="1 2">
    <name type="scientific">Phormidesmis priestleyi</name>
    <dbReference type="NCBI Taxonomy" id="268141"/>
    <lineage>
        <taxon>Bacteria</taxon>
        <taxon>Bacillati</taxon>
        <taxon>Cyanobacteriota</taxon>
        <taxon>Cyanophyceae</taxon>
        <taxon>Leptolyngbyales</taxon>
        <taxon>Leptolyngbyaceae</taxon>
        <taxon>Phormidesmis</taxon>
    </lineage>
</organism>
<keyword evidence="1" id="KW-0808">Transferase</keyword>
<dbReference type="AlphaFoldDB" id="A0A2W4XLI5"/>
<sequence length="72" mass="7513">MNQPKSGYTLPVFACAGAIAALQHLQNHQQNSSNLPPPTTITLDLISPNEAAEIAIAQVALLSPTSALAITY</sequence>
<dbReference type="SUPFAM" id="SSF111342">
    <property type="entry name" value="CbiD-like"/>
    <property type="match status" value="1"/>
</dbReference>